<dbReference type="Proteomes" id="UP000272490">
    <property type="component" value="Unassembled WGS sequence"/>
</dbReference>
<name>A0A3P3R1T9_9FIRM</name>
<dbReference type="InterPro" id="IPR003856">
    <property type="entry name" value="LPS_length_determ_N"/>
</dbReference>
<accession>A0A3P3R1T9</accession>
<evidence type="ECO:0000256" key="5">
    <source>
        <dbReference type="ARBA" id="ARBA00022989"/>
    </source>
</evidence>
<feature type="domain" description="Polysaccharide chain length determinant N-terminal" evidence="8">
    <location>
        <begin position="11"/>
        <end position="99"/>
    </location>
</feature>
<evidence type="ECO:0000256" key="3">
    <source>
        <dbReference type="ARBA" id="ARBA00022475"/>
    </source>
</evidence>
<feature type="transmembrane region" description="Helical" evidence="7">
    <location>
        <begin position="25"/>
        <end position="47"/>
    </location>
</feature>
<reference evidence="9 10" key="1">
    <citation type="submission" date="2018-11" db="EMBL/GenBank/DDBJ databases">
        <title>Genome sequencing of Lachnoanaerobaculum sp. KCOM 2030 (= ChDC B114).</title>
        <authorList>
            <person name="Kook J.-K."/>
            <person name="Park S.-N."/>
            <person name="Lim Y.K."/>
        </authorList>
    </citation>
    <scope>NUCLEOTIDE SEQUENCE [LARGE SCALE GENOMIC DNA]</scope>
    <source>
        <strain evidence="9 10">KCOM 2030</strain>
    </source>
</reference>
<dbReference type="Pfam" id="PF02706">
    <property type="entry name" value="Wzz"/>
    <property type="match status" value="1"/>
</dbReference>
<proteinExistence type="inferred from homology"/>
<keyword evidence="4 7" id="KW-0812">Transmembrane</keyword>
<evidence type="ECO:0000256" key="2">
    <source>
        <dbReference type="ARBA" id="ARBA00006683"/>
    </source>
</evidence>
<evidence type="ECO:0000313" key="9">
    <source>
        <dbReference type="EMBL" id="RRJ26553.1"/>
    </source>
</evidence>
<dbReference type="EMBL" id="RRCO01000001">
    <property type="protein sequence ID" value="RRJ26553.1"/>
    <property type="molecule type" value="Genomic_DNA"/>
</dbReference>
<evidence type="ECO:0000256" key="7">
    <source>
        <dbReference type="SAM" id="Phobius"/>
    </source>
</evidence>
<dbReference type="GO" id="GO:0004713">
    <property type="term" value="F:protein tyrosine kinase activity"/>
    <property type="evidence" value="ECO:0007669"/>
    <property type="project" value="TreeGrafter"/>
</dbReference>
<sequence length="230" mass="25668">MGDRVINEDTEIDLLELFFVLKRKWWMIILFGILGCASAIGISMFLITPQYQSTSQMYVLSKETTLNSLADLQIGSQLTKDYKIIIQSRPVLEEVIEKLGLNINYKQLRSKLKIDNPSDTRILSLTVTDPDPENAKEIVNQISMSSSQYIGDLMEVVPPKIIEFGIASYEKSGPDIKKNAVLGGILGVCLISAIIITIELLDDSIKSEDDLEKNLGLIILASLPEYKKSK</sequence>
<dbReference type="OrthoDB" id="2360475at2"/>
<keyword evidence="3" id="KW-1003">Cell membrane</keyword>
<feature type="transmembrane region" description="Helical" evidence="7">
    <location>
        <begin position="180"/>
        <end position="201"/>
    </location>
</feature>
<dbReference type="InterPro" id="IPR050445">
    <property type="entry name" value="Bact_polysacc_biosynth/exp"/>
</dbReference>
<dbReference type="RefSeq" id="WP_128672934.1">
    <property type="nucleotide sequence ID" value="NZ_CP124777.1"/>
</dbReference>
<comment type="caution">
    <text evidence="9">The sequence shown here is derived from an EMBL/GenBank/DDBJ whole genome shotgun (WGS) entry which is preliminary data.</text>
</comment>
<evidence type="ECO:0000256" key="1">
    <source>
        <dbReference type="ARBA" id="ARBA00004651"/>
    </source>
</evidence>
<protein>
    <submittedName>
        <fullName evidence="9">Polysaccharide export protein</fullName>
    </submittedName>
</protein>
<comment type="similarity">
    <text evidence="2">Belongs to the CpsC/CapA family.</text>
</comment>
<comment type="subcellular location">
    <subcellularLocation>
        <location evidence="1">Cell membrane</location>
        <topology evidence="1">Multi-pass membrane protein</topology>
    </subcellularLocation>
</comment>
<evidence type="ECO:0000256" key="6">
    <source>
        <dbReference type="ARBA" id="ARBA00023136"/>
    </source>
</evidence>
<dbReference type="AlphaFoldDB" id="A0A3P3R1T9"/>
<evidence type="ECO:0000313" key="10">
    <source>
        <dbReference type="Proteomes" id="UP000272490"/>
    </source>
</evidence>
<dbReference type="GO" id="GO:0005886">
    <property type="term" value="C:plasma membrane"/>
    <property type="evidence" value="ECO:0007669"/>
    <property type="project" value="UniProtKB-SubCell"/>
</dbReference>
<keyword evidence="5 7" id="KW-1133">Transmembrane helix</keyword>
<evidence type="ECO:0000259" key="8">
    <source>
        <dbReference type="Pfam" id="PF02706"/>
    </source>
</evidence>
<gene>
    <name evidence="9" type="ORF">EHV10_00535</name>
</gene>
<dbReference type="PANTHER" id="PTHR32309">
    <property type="entry name" value="TYROSINE-PROTEIN KINASE"/>
    <property type="match status" value="1"/>
</dbReference>
<keyword evidence="10" id="KW-1185">Reference proteome</keyword>
<organism evidence="9 10">
    <name type="scientific">Lachnoanaerobaculum gingivalis</name>
    <dbReference type="NCBI Taxonomy" id="2490855"/>
    <lineage>
        <taxon>Bacteria</taxon>
        <taxon>Bacillati</taxon>
        <taxon>Bacillota</taxon>
        <taxon>Clostridia</taxon>
        <taxon>Lachnospirales</taxon>
        <taxon>Lachnospiraceae</taxon>
        <taxon>Lachnoanaerobaculum</taxon>
    </lineage>
</organism>
<dbReference type="PANTHER" id="PTHR32309:SF13">
    <property type="entry name" value="FERRIC ENTEROBACTIN TRANSPORT PROTEIN FEPE"/>
    <property type="match status" value="1"/>
</dbReference>
<keyword evidence="6 7" id="KW-0472">Membrane</keyword>
<evidence type="ECO:0000256" key="4">
    <source>
        <dbReference type="ARBA" id="ARBA00022692"/>
    </source>
</evidence>